<dbReference type="InterPro" id="IPR037033">
    <property type="entry name" value="DNA-dir_RNAP_su2_hyb_sf"/>
</dbReference>
<keyword evidence="4" id="KW-0808">Transferase</keyword>
<evidence type="ECO:0000256" key="7">
    <source>
        <dbReference type="ARBA" id="ARBA00048552"/>
    </source>
</evidence>
<dbReference type="GO" id="GO:0000428">
    <property type="term" value="C:DNA-directed RNA polymerase complex"/>
    <property type="evidence" value="ECO:0007669"/>
    <property type="project" value="UniProtKB-KW"/>
</dbReference>
<sequence>MTDVVQDFNELYDRIENKYKLKYTFDCATNSNERMLFCAIQERKSYLCCALNEQLSCVMHKCVPVIFGTRLDKQFRETDDVDANNNINGTFMLDGRFLSFPNIMMNNNVLVHNFYDKLYAKHCKRMFLYGNVDQEKHINRAIQLVYDKQDDVLFARDVYASDYVVTEDLNSVLETYLANSGKWKPLDFLFEYNTLHKQQLVEHIKIIMNHDINYSIDSLANKIVYKHAYLIELLLTSTILQNYQRVLDKTADDDAYTVANKRRKIQSVLYNKESKKIVDCIVNGRLIYCVSKTFSKQRKVFPNQQDNSSNNNIEISLPVLKYRVGNEVARITNDSMRQKMLKQKKDFVKFIGSFFHGEMTVAGKKFFLCRNACLPNVDYEMVAQKFQYLLKHNLVAFVDDLNDVQDDSLLIAFNDRPTNLKCLKSNTSFIVYTMKRNMAPIELKITDRILYVNHHEGMICIKKKKLRVNNEADINVLLTPYEYHYKHSIYYNPIIQCTIVENDDVKSLMSKLEQYYYRNFIHLFHTTPVPKLIVSLTNLKNAMPVFEYKEENCVSGLPNGYSVAVNKSILLNNKMFKLWTLVRDNKLMTAEDPYIPHIALPICLYNNKVNKLKGKLVVGPKQSCLVKFTNSSDKNYVALDDGLVLYMAGVLVSNAKINWVYDGRRYKIETCTNGNFNVYKVYVYFRQIKNQKIEKLDASMVVNGDNVMLKIVIVTSTNDLEGIKICGIHGQKGVFNRSEDLTEWMAEDGTHAQICLSPVSFLSRQSNFDKIERKYVVRGGNHDDPHAKRYPIFNIPYMLFNNTPDNIFKEFIKTSHTGHEKVEGTRFDQWTKNQSFVGNRMSESLHWMRGGSNLPQNCGEFNVVSSLLMCNNTIMKN</sequence>
<proteinExistence type="inferred from homology"/>
<evidence type="ECO:0000256" key="4">
    <source>
        <dbReference type="ARBA" id="ARBA00022679"/>
    </source>
</evidence>
<organism evidence="8">
    <name type="scientific">Autographa californica nuclear polyhedrosis virus</name>
    <name type="common">AcMNPV</name>
    <dbReference type="NCBI Taxonomy" id="46015"/>
    <lineage>
        <taxon>Viruses</taxon>
        <taxon>Viruses incertae sedis</taxon>
        <taxon>Naldaviricetes</taxon>
        <taxon>Lefavirales</taxon>
        <taxon>Baculoviridae</taxon>
        <taxon>Alphabaculovirus</taxon>
        <taxon>Alphabaculovirus aucalifornicae</taxon>
    </lineage>
</organism>
<keyword evidence="5" id="KW-0548">Nucleotidyltransferase</keyword>
<evidence type="ECO:0000256" key="2">
    <source>
        <dbReference type="ARBA" id="ARBA00012418"/>
    </source>
</evidence>
<dbReference type="Gene3D" id="2.40.270.10">
    <property type="entry name" value="DNA-directed RNA polymerase, subunit 2, domain 6"/>
    <property type="match status" value="1"/>
</dbReference>
<dbReference type="GO" id="GO:0003677">
    <property type="term" value="F:DNA binding"/>
    <property type="evidence" value="ECO:0007669"/>
    <property type="project" value="InterPro"/>
</dbReference>
<evidence type="ECO:0000256" key="3">
    <source>
        <dbReference type="ARBA" id="ARBA00022478"/>
    </source>
</evidence>
<keyword evidence="3" id="KW-0240">DNA-directed RNA polymerase</keyword>
<organismHost>
    <name type="scientific">Lepidoptera</name>
    <name type="common">moths &amp; butterflies</name>
    <dbReference type="NCBI Taxonomy" id="7088"/>
</organismHost>
<reference evidence="8" key="1">
    <citation type="submission" date="2014-09" db="EMBL/GenBank/DDBJ databases">
        <title>Complete Genome Sequence of the E2 Strain of Autographa californica Multiple Nucleopolyhedrovirus.</title>
        <authorList>
            <person name="Maghodia A.B."/>
            <person name="Jarvis D.L."/>
            <person name="Geisler C."/>
        </authorList>
    </citation>
    <scope>NUCLEOTIDE SEQUENCE</scope>
    <source>
        <strain evidence="8">E2</strain>
    </source>
</reference>
<dbReference type="GO" id="GO:0006351">
    <property type="term" value="P:DNA-templated transcription"/>
    <property type="evidence" value="ECO:0007669"/>
    <property type="project" value="InterPro"/>
</dbReference>
<gene>
    <name evidence="8" type="primary">Ac-lef8</name>
</gene>
<dbReference type="InterPro" id="IPR007025">
    <property type="entry name" value="LEF-8"/>
</dbReference>
<comment type="similarity">
    <text evidence="1">Belongs to the RNA polymerase beta chain family.</text>
</comment>
<protein>
    <recommendedName>
        <fullName evidence="2">DNA-directed RNA polymerase</fullName>
        <ecNumber evidence="2">2.7.7.6</ecNumber>
    </recommendedName>
</protein>
<dbReference type="PROSITE" id="PS01166">
    <property type="entry name" value="RNA_POL_BETA"/>
    <property type="match status" value="1"/>
</dbReference>
<keyword evidence="6" id="KW-0804">Transcription</keyword>
<comment type="catalytic activity">
    <reaction evidence="7">
        <text>RNA(n) + a ribonucleoside 5'-triphosphate = RNA(n+1) + diphosphate</text>
        <dbReference type="Rhea" id="RHEA:21248"/>
        <dbReference type="Rhea" id="RHEA-COMP:14527"/>
        <dbReference type="Rhea" id="RHEA-COMP:17342"/>
        <dbReference type="ChEBI" id="CHEBI:33019"/>
        <dbReference type="ChEBI" id="CHEBI:61557"/>
        <dbReference type="ChEBI" id="CHEBI:140395"/>
        <dbReference type="EC" id="2.7.7.6"/>
    </reaction>
</comment>
<dbReference type="InterPro" id="IPR007121">
    <property type="entry name" value="RNA_pol_bsu_CS"/>
</dbReference>
<dbReference type="EC" id="2.7.7.6" evidence="2"/>
<dbReference type="GO" id="GO:0003899">
    <property type="term" value="F:DNA-directed RNA polymerase activity"/>
    <property type="evidence" value="ECO:0007669"/>
    <property type="project" value="UniProtKB-EC"/>
</dbReference>
<evidence type="ECO:0000256" key="6">
    <source>
        <dbReference type="ARBA" id="ARBA00023163"/>
    </source>
</evidence>
<accession>A0A097PUW7</accession>
<evidence type="ECO:0000256" key="5">
    <source>
        <dbReference type="ARBA" id="ARBA00022695"/>
    </source>
</evidence>
<evidence type="ECO:0000313" key="8">
    <source>
        <dbReference type="EMBL" id="AIU56949.1"/>
    </source>
</evidence>
<dbReference type="Pfam" id="PF04941">
    <property type="entry name" value="LEF-8"/>
    <property type="match status" value="1"/>
</dbReference>
<dbReference type="EMBL" id="KM667940">
    <property type="protein sequence ID" value="AIU56949.1"/>
    <property type="molecule type" value="Genomic_DNA"/>
</dbReference>
<evidence type="ECO:0000256" key="1">
    <source>
        <dbReference type="ARBA" id="ARBA00006835"/>
    </source>
</evidence>
<name>A0A097PUW7_NPVAC</name>